<gene>
    <name evidence="7" type="ORF">KC19_2G039900</name>
</gene>
<proteinExistence type="inferred from homology"/>
<comment type="similarity">
    <text evidence="2">Belongs to the GCF family.</text>
</comment>
<evidence type="ECO:0000256" key="3">
    <source>
        <dbReference type="ARBA" id="ARBA00023242"/>
    </source>
</evidence>
<keyword evidence="3" id="KW-0539">Nucleus</keyword>
<reference evidence="7" key="1">
    <citation type="submission" date="2020-06" db="EMBL/GenBank/DDBJ databases">
        <title>WGS assembly of Ceratodon purpureus strain R40.</title>
        <authorList>
            <person name="Carey S.B."/>
            <person name="Jenkins J."/>
            <person name="Shu S."/>
            <person name="Lovell J.T."/>
            <person name="Sreedasyam A."/>
            <person name="Maumus F."/>
            <person name="Tiley G.P."/>
            <person name="Fernandez-Pozo N."/>
            <person name="Barry K."/>
            <person name="Chen C."/>
            <person name="Wang M."/>
            <person name="Lipzen A."/>
            <person name="Daum C."/>
            <person name="Saski C.A."/>
            <person name="Payton A.C."/>
            <person name="Mcbreen J.C."/>
            <person name="Conrad R.E."/>
            <person name="Kollar L.M."/>
            <person name="Olsson S."/>
            <person name="Huttunen S."/>
            <person name="Landis J.B."/>
            <person name="Wickett N.J."/>
            <person name="Johnson M.G."/>
            <person name="Rensing S.A."/>
            <person name="Grimwood J."/>
            <person name="Schmutz J."/>
            <person name="Mcdaniel S.F."/>
        </authorList>
    </citation>
    <scope>NUCLEOTIDE SEQUENCE</scope>
    <source>
        <strain evidence="7">R40</strain>
    </source>
</reference>
<feature type="domain" description="GCF C-terminal" evidence="6">
    <location>
        <begin position="636"/>
        <end position="842"/>
    </location>
</feature>
<evidence type="ECO:0000256" key="5">
    <source>
        <dbReference type="SAM" id="MobiDB-lite"/>
    </source>
</evidence>
<feature type="region of interest" description="Disordered" evidence="5">
    <location>
        <begin position="556"/>
        <end position="613"/>
    </location>
</feature>
<evidence type="ECO:0000256" key="1">
    <source>
        <dbReference type="ARBA" id="ARBA00004123"/>
    </source>
</evidence>
<evidence type="ECO:0000259" key="6">
    <source>
        <dbReference type="Pfam" id="PF07842"/>
    </source>
</evidence>
<evidence type="ECO:0000313" key="7">
    <source>
        <dbReference type="EMBL" id="KAG0585798.1"/>
    </source>
</evidence>
<feature type="coiled-coil region" evidence="4">
    <location>
        <begin position="472"/>
        <end position="508"/>
    </location>
</feature>
<feature type="compositionally biased region" description="Acidic residues" evidence="5">
    <location>
        <begin position="274"/>
        <end position="286"/>
    </location>
</feature>
<feature type="region of interest" description="Disordered" evidence="5">
    <location>
        <begin position="1"/>
        <end position="108"/>
    </location>
</feature>
<feature type="compositionally biased region" description="Basic and acidic residues" evidence="5">
    <location>
        <begin position="71"/>
        <end position="82"/>
    </location>
</feature>
<feature type="coiled-coil region" evidence="4">
    <location>
        <begin position="629"/>
        <end position="656"/>
    </location>
</feature>
<feature type="compositionally biased region" description="Acidic residues" evidence="5">
    <location>
        <begin position="55"/>
        <end position="67"/>
    </location>
</feature>
<evidence type="ECO:0000256" key="2">
    <source>
        <dbReference type="ARBA" id="ARBA00010801"/>
    </source>
</evidence>
<dbReference type="InterPro" id="IPR022783">
    <property type="entry name" value="GCFC_dom"/>
</dbReference>
<feature type="compositionally biased region" description="Basic and acidic residues" evidence="5">
    <location>
        <begin position="260"/>
        <end position="273"/>
    </location>
</feature>
<feature type="compositionally biased region" description="Gly residues" evidence="5">
    <location>
        <begin position="85"/>
        <end position="94"/>
    </location>
</feature>
<keyword evidence="8" id="KW-1185">Reference proteome</keyword>
<dbReference type="EMBL" id="CM026422">
    <property type="protein sequence ID" value="KAG0585798.1"/>
    <property type="molecule type" value="Genomic_DNA"/>
</dbReference>
<protein>
    <recommendedName>
        <fullName evidence="6">GCF C-terminal domain-containing protein</fullName>
    </recommendedName>
</protein>
<feature type="compositionally biased region" description="Basic and acidic residues" evidence="5">
    <location>
        <begin position="556"/>
        <end position="579"/>
    </location>
</feature>
<dbReference type="PANTHER" id="PTHR12214">
    <property type="entry name" value="GC-RICH SEQUENCE DNA-BINDING FACTOR"/>
    <property type="match status" value="1"/>
</dbReference>
<name>A0A8T0IT18_CERPU</name>
<dbReference type="InterPro" id="IPR012890">
    <property type="entry name" value="GCFC2-like"/>
</dbReference>
<feature type="region of interest" description="Disordered" evidence="5">
    <location>
        <begin position="249"/>
        <end position="286"/>
    </location>
</feature>
<dbReference type="InterPro" id="IPR028211">
    <property type="entry name" value="Ntr2"/>
</dbReference>
<sequence length="948" mass="104565">MSKVRNWRRRADDDEDDQEQPASAEVVLKESAAKRKEVKRVVKPSGVKLLSFVGDGEEGNGDGEGDGDSGAGRRREREEKRGQLKQGGGGGMGGVREKRKGGFGVGHRVELGKEKEKVKVASNVQAQVGEYTKEKLLELQRNTKTVGAGKPVADSMGVEPVVVLKGLLKPTEEVKAVAEMKIRGVFGESGVQEGVREREETAQVEYDAERRLGLMGIGTGADSGGVTHIPDAAMIAAAKARRNRLRQVQAEPDYIPVNDGDVRGGGRERGEGEGEKEDADSSEDEAEVRGRMLFLGDTIGGKHKGKGAVFEAMAKDVEVAHQEDDEADEERTWEEEQLRKGFGKRVEGVPRVVAGSGPTVGHGGYSHAVPAMNSGNFGYVYGRSAGEVMSISQQAEGAWKSLQDNFNKMRETHGRTKSELHRTEEMLTSSLTGVVSLEQTLASASEKYLYMQELRNYFAILCDFLQVKGPFIEELEEAMQRLHEERANAFLERRAADNADEMAEIEAAVNAAMAALAKGGGTATIMAAASAAAARDVRSSAVPQFDEFGRDVNLQKRMESKRRAQARERRAKLAAERRMKALKSSNGDSARSVTLEGESSSEESESEEKAYRTHKQEVLLTAERVFGDAAEEYAQLAKVKEKLESWKRQYSAAYSDAYMQLSAPSIFAPYVRLELLHWDPLYGSASFDSMNWYNLLFDYGVSGNTQSMDEDDADVNLIPKLVEKVALPVLHHELEHCWDVLSTNGTKRAVKAVQEMLIYVDAANSESLQEMLAAVHKRMSKAVATLEVPAWSYQVTAAVPGAMQFVNRQFGVAVRLLRNLGFWKDVLALPQLEKLALDQLLSGKMLVYLRAGVTTEQDAIARIERIVAALTGVWVGPSFTELSPKLASLIEYMLKITRSLEKKREIENQVNESMTVALARRMKRVLVDVNEYDRARSLNKFFQLKEAL</sequence>
<comment type="subcellular location">
    <subcellularLocation>
        <location evidence="1">Nucleus</location>
    </subcellularLocation>
</comment>
<comment type="caution">
    <text evidence="7">The sequence shown here is derived from an EMBL/GenBank/DDBJ whole genome shotgun (WGS) entry which is preliminary data.</text>
</comment>
<dbReference type="GO" id="GO:0071008">
    <property type="term" value="C:U2-type post-mRNA release spliceosomal complex"/>
    <property type="evidence" value="ECO:0007669"/>
    <property type="project" value="InterPro"/>
</dbReference>
<evidence type="ECO:0000313" key="8">
    <source>
        <dbReference type="Proteomes" id="UP000822688"/>
    </source>
</evidence>
<keyword evidence="4" id="KW-0175">Coiled coil</keyword>
<dbReference type="PANTHER" id="PTHR12214:SF0">
    <property type="entry name" value="LD29489P"/>
    <property type="match status" value="1"/>
</dbReference>
<dbReference type="GO" id="GO:0000390">
    <property type="term" value="P:spliceosomal complex disassembly"/>
    <property type="evidence" value="ECO:0007669"/>
    <property type="project" value="InterPro"/>
</dbReference>
<dbReference type="GO" id="GO:0003677">
    <property type="term" value="F:DNA binding"/>
    <property type="evidence" value="ECO:0007669"/>
    <property type="project" value="InterPro"/>
</dbReference>
<dbReference type="Proteomes" id="UP000822688">
    <property type="component" value="Chromosome 2"/>
</dbReference>
<accession>A0A8T0IT18</accession>
<dbReference type="Pfam" id="PF15458">
    <property type="entry name" value="NTR2"/>
    <property type="match status" value="1"/>
</dbReference>
<dbReference type="AlphaFoldDB" id="A0A8T0IT18"/>
<dbReference type="Pfam" id="PF07842">
    <property type="entry name" value="GCFC"/>
    <property type="match status" value="1"/>
</dbReference>
<evidence type="ECO:0000256" key="4">
    <source>
        <dbReference type="SAM" id="Coils"/>
    </source>
</evidence>
<organism evidence="7 8">
    <name type="scientific">Ceratodon purpureus</name>
    <name type="common">Fire moss</name>
    <name type="synonym">Dicranum purpureum</name>
    <dbReference type="NCBI Taxonomy" id="3225"/>
    <lineage>
        <taxon>Eukaryota</taxon>
        <taxon>Viridiplantae</taxon>
        <taxon>Streptophyta</taxon>
        <taxon>Embryophyta</taxon>
        <taxon>Bryophyta</taxon>
        <taxon>Bryophytina</taxon>
        <taxon>Bryopsida</taxon>
        <taxon>Dicranidae</taxon>
        <taxon>Pseudoditrichales</taxon>
        <taxon>Ditrichaceae</taxon>
        <taxon>Ceratodon</taxon>
    </lineage>
</organism>